<gene>
    <name evidence="6" type="ORF">B0A48_10859</name>
</gene>
<dbReference type="InterPro" id="IPR045222">
    <property type="entry name" value="Rpb4-like"/>
</dbReference>
<feature type="region of interest" description="Disordered" evidence="4">
    <location>
        <begin position="1"/>
        <end position="38"/>
    </location>
</feature>
<evidence type="ECO:0000313" key="6">
    <source>
        <dbReference type="EMBL" id="OQO04248.1"/>
    </source>
</evidence>
<accession>A0A1V8SZ59</accession>
<evidence type="ECO:0000259" key="5">
    <source>
        <dbReference type="SMART" id="SM00657"/>
    </source>
</evidence>
<protein>
    <recommendedName>
        <fullName evidence="5">RNA polymerase Rpb4/RPC9 core domain-containing protein</fullName>
    </recommendedName>
</protein>
<comment type="subcellular location">
    <subcellularLocation>
        <location evidence="1">Nucleus</location>
    </subcellularLocation>
</comment>
<dbReference type="InterPro" id="IPR038324">
    <property type="entry name" value="Rpb4/RPC9_sf"/>
</dbReference>
<dbReference type="InParanoid" id="A0A1V8SZ59"/>
<dbReference type="InterPro" id="IPR010997">
    <property type="entry name" value="HRDC-like_sf"/>
</dbReference>
<comment type="similarity">
    <text evidence="3">Belongs to the eukaryotic RPB4 RNA polymerase subunit family.</text>
</comment>
<evidence type="ECO:0000256" key="3">
    <source>
        <dbReference type="ARBA" id="ARBA00025724"/>
    </source>
</evidence>
<evidence type="ECO:0000256" key="2">
    <source>
        <dbReference type="ARBA" id="ARBA00023242"/>
    </source>
</evidence>
<name>A0A1V8SZ59_9PEZI</name>
<evidence type="ECO:0000256" key="4">
    <source>
        <dbReference type="SAM" id="MobiDB-lite"/>
    </source>
</evidence>
<reference evidence="7" key="1">
    <citation type="submission" date="2017-03" db="EMBL/GenBank/DDBJ databases">
        <title>Genomes of endolithic fungi from Antarctica.</title>
        <authorList>
            <person name="Coleine C."/>
            <person name="Masonjones S."/>
            <person name="Stajich J.E."/>
        </authorList>
    </citation>
    <scope>NUCLEOTIDE SEQUENCE [LARGE SCALE GENOMIC DNA]</scope>
    <source>
        <strain evidence="7">CCFEE 5527</strain>
    </source>
</reference>
<evidence type="ECO:0000313" key="7">
    <source>
        <dbReference type="Proteomes" id="UP000192596"/>
    </source>
</evidence>
<sequence length="152" mass="16536">MASTRPTGPTPIPSRRRPRPSGDEEAGPTLRLGEMSHSTPISVASANEILKSIATSRAQQNKDLPHNELTKKMTDYTETFARFKGGEIVSSVTSEAGTLGGVLGEWEVAQLVSLCCDTPDEARTLIPSIEGKIEDEELRVVLDNISRLRNFT</sequence>
<dbReference type="Proteomes" id="UP000192596">
    <property type="component" value="Unassembled WGS sequence"/>
</dbReference>
<dbReference type="AlphaFoldDB" id="A0A1V8SZ59"/>
<keyword evidence="7" id="KW-1185">Reference proteome</keyword>
<dbReference type="SMART" id="SM00657">
    <property type="entry name" value="RPOL4c"/>
    <property type="match status" value="1"/>
</dbReference>
<dbReference type="PANTHER" id="PTHR21297">
    <property type="entry name" value="DNA-DIRECTED RNA POLYMERASE II"/>
    <property type="match status" value="1"/>
</dbReference>
<keyword evidence="2" id="KW-0539">Nucleus</keyword>
<dbReference type="STRING" id="1507870.A0A1V8SZ59"/>
<dbReference type="Gene3D" id="1.20.1250.40">
    <property type="match status" value="1"/>
</dbReference>
<dbReference type="SUPFAM" id="SSF47819">
    <property type="entry name" value="HRDC-like"/>
    <property type="match status" value="1"/>
</dbReference>
<comment type="caution">
    <text evidence="6">The sequence shown here is derived from an EMBL/GenBank/DDBJ whole genome shotgun (WGS) entry which is preliminary data.</text>
</comment>
<dbReference type="GO" id="GO:0030880">
    <property type="term" value="C:RNA polymerase complex"/>
    <property type="evidence" value="ECO:0007669"/>
    <property type="project" value="InterPro"/>
</dbReference>
<dbReference type="InterPro" id="IPR006590">
    <property type="entry name" value="RNA_pol_Rpb4/RPC9_core"/>
</dbReference>
<dbReference type="EMBL" id="NAJO01000022">
    <property type="protein sequence ID" value="OQO04248.1"/>
    <property type="molecule type" value="Genomic_DNA"/>
</dbReference>
<dbReference type="InterPro" id="IPR005574">
    <property type="entry name" value="Rpb4/RPC9"/>
</dbReference>
<dbReference type="GO" id="GO:0006352">
    <property type="term" value="P:DNA-templated transcription initiation"/>
    <property type="evidence" value="ECO:0007669"/>
    <property type="project" value="InterPro"/>
</dbReference>
<dbReference type="OrthoDB" id="2186918at2759"/>
<proteinExistence type="inferred from homology"/>
<dbReference type="GO" id="GO:0000166">
    <property type="term" value="F:nucleotide binding"/>
    <property type="evidence" value="ECO:0007669"/>
    <property type="project" value="InterPro"/>
</dbReference>
<dbReference type="GO" id="GO:0005634">
    <property type="term" value="C:nucleus"/>
    <property type="evidence" value="ECO:0007669"/>
    <property type="project" value="UniProtKB-SubCell"/>
</dbReference>
<feature type="domain" description="RNA polymerase Rpb4/RPC9 core" evidence="5">
    <location>
        <begin position="33"/>
        <end position="152"/>
    </location>
</feature>
<evidence type="ECO:0000256" key="1">
    <source>
        <dbReference type="ARBA" id="ARBA00004123"/>
    </source>
</evidence>
<organism evidence="6 7">
    <name type="scientific">Cryoendolithus antarcticus</name>
    <dbReference type="NCBI Taxonomy" id="1507870"/>
    <lineage>
        <taxon>Eukaryota</taxon>
        <taxon>Fungi</taxon>
        <taxon>Dikarya</taxon>
        <taxon>Ascomycota</taxon>
        <taxon>Pezizomycotina</taxon>
        <taxon>Dothideomycetes</taxon>
        <taxon>Dothideomycetidae</taxon>
        <taxon>Cladosporiales</taxon>
        <taxon>Cladosporiaceae</taxon>
        <taxon>Cryoendolithus</taxon>
    </lineage>
</organism>
<dbReference type="Pfam" id="PF03874">
    <property type="entry name" value="RNA_pol_Rpb4"/>
    <property type="match status" value="1"/>
</dbReference>